<dbReference type="InterPro" id="IPR007115">
    <property type="entry name" value="6-PTP_synth/QueD"/>
</dbReference>
<dbReference type="SUPFAM" id="SSF55620">
    <property type="entry name" value="Tetrahydrobiopterin biosynthesis enzymes-like"/>
    <property type="match status" value="1"/>
</dbReference>
<dbReference type="EC" id="4.2.3.12" evidence="4"/>
<evidence type="ECO:0000313" key="9">
    <source>
        <dbReference type="EMBL" id="OSX70073.1"/>
    </source>
</evidence>
<keyword evidence="7" id="KW-0783">Tetrahydrobiopterin biosynthesis</keyword>
<accession>A0A1X6NP04</accession>
<evidence type="ECO:0000256" key="4">
    <source>
        <dbReference type="ARBA" id="ARBA00013100"/>
    </source>
</evidence>
<evidence type="ECO:0000256" key="7">
    <source>
        <dbReference type="ARBA" id="ARBA00023007"/>
    </source>
</evidence>
<dbReference type="PANTHER" id="PTHR12589">
    <property type="entry name" value="PYRUVOYL TETRAHYDROBIOPTERIN SYNTHASE"/>
    <property type="match status" value="1"/>
</dbReference>
<dbReference type="GO" id="GO:0003874">
    <property type="term" value="F:6-pyruvoyltetrahydropterin synthase activity"/>
    <property type="evidence" value="ECO:0007669"/>
    <property type="project" value="UniProtKB-EC"/>
</dbReference>
<reference evidence="9 10" key="1">
    <citation type="submission" date="2017-03" db="EMBL/GenBank/DDBJ databases">
        <title>WGS assembly of Porphyra umbilicalis.</title>
        <authorList>
            <person name="Brawley S.H."/>
            <person name="Blouin N.A."/>
            <person name="Ficko-Blean E."/>
            <person name="Wheeler G.L."/>
            <person name="Lohr M."/>
            <person name="Goodson H.V."/>
            <person name="Jenkins J.W."/>
            <person name="Blaby-Haas C.E."/>
            <person name="Helliwell K.E."/>
            <person name="Chan C."/>
            <person name="Marriage T."/>
            <person name="Bhattacharya D."/>
            <person name="Klein A.S."/>
            <person name="Badis Y."/>
            <person name="Brodie J."/>
            <person name="Cao Y."/>
            <person name="Collen J."/>
            <person name="Dittami S.M."/>
            <person name="Gachon C.M."/>
            <person name="Green B.R."/>
            <person name="Karpowicz S."/>
            <person name="Kim J.W."/>
            <person name="Kudahl U."/>
            <person name="Lin S."/>
            <person name="Michel G."/>
            <person name="Mittag M."/>
            <person name="Olson B.J."/>
            <person name="Pangilinan J."/>
            <person name="Peng Y."/>
            <person name="Qiu H."/>
            <person name="Shu S."/>
            <person name="Singer J.T."/>
            <person name="Smith A.G."/>
            <person name="Sprecher B.N."/>
            <person name="Wagner V."/>
            <person name="Wang W."/>
            <person name="Wang Z.-Y."/>
            <person name="Yan J."/>
            <person name="Yarish C."/>
            <person name="Zoeuner-Riek S."/>
            <person name="Zhuang Y."/>
            <person name="Zou Y."/>
            <person name="Lindquist E.A."/>
            <person name="Grimwood J."/>
            <person name="Barry K."/>
            <person name="Rokhsar D.S."/>
            <person name="Schmutz J."/>
            <person name="Stiller J.W."/>
            <person name="Grossman A.R."/>
            <person name="Prochnik S.E."/>
        </authorList>
    </citation>
    <scope>NUCLEOTIDE SEQUENCE [LARGE SCALE GENOMIC DNA]</scope>
    <source>
        <strain evidence="9">4086291</strain>
    </source>
</reference>
<gene>
    <name evidence="9" type="ORF">BU14_0930s0005</name>
</gene>
<dbReference type="GO" id="GO:0006729">
    <property type="term" value="P:tetrahydrobiopterin biosynthetic process"/>
    <property type="evidence" value="ECO:0007669"/>
    <property type="project" value="UniProtKB-UniPathway"/>
</dbReference>
<dbReference type="OrthoDB" id="188652at2759"/>
<keyword evidence="10" id="KW-1185">Reference proteome</keyword>
<dbReference type="Pfam" id="PF01242">
    <property type="entry name" value="PTPS"/>
    <property type="match status" value="1"/>
</dbReference>
<evidence type="ECO:0000256" key="3">
    <source>
        <dbReference type="ARBA" id="ARBA00009164"/>
    </source>
</evidence>
<evidence type="ECO:0000313" key="10">
    <source>
        <dbReference type="Proteomes" id="UP000218209"/>
    </source>
</evidence>
<dbReference type="PANTHER" id="PTHR12589:SF7">
    <property type="entry name" value="6-PYRUVOYL TETRAHYDROBIOPTERIN SYNTHASE"/>
    <property type="match status" value="1"/>
</dbReference>
<keyword evidence="5" id="KW-0479">Metal-binding</keyword>
<sequence length="132" mass="14363">MPFSVGVRESLMIAHSFKGEEFGPAQRTHGATYTIDAEWSAKELVSGVNWVLNIADAADALEAVVAEWNYRNLDEVAAFDGQNTTTEFLSHAIHSALAKRLPSFVGTLKVTLQESHKAWASYTGELPPPSST</sequence>
<evidence type="ECO:0000256" key="2">
    <source>
        <dbReference type="ARBA" id="ARBA00005126"/>
    </source>
</evidence>
<evidence type="ECO:0000256" key="8">
    <source>
        <dbReference type="ARBA" id="ARBA00023239"/>
    </source>
</evidence>
<dbReference type="Gene3D" id="3.30.479.10">
    <property type="entry name" value="6-pyruvoyl tetrahydropterin synthase/QueD"/>
    <property type="match status" value="1"/>
</dbReference>
<organism evidence="9 10">
    <name type="scientific">Porphyra umbilicalis</name>
    <name type="common">Purple laver</name>
    <name type="synonym">Red alga</name>
    <dbReference type="NCBI Taxonomy" id="2786"/>
    <lineage>
        <taxon>Eukaryota</taxon>
        <taxon>Rhodophyta</taxon>
        <taxon>Bangiophyceae</taxon>
        <taxon>Bangiales</taxon>
        <taxon>Bangiaceae</taxon>
        <taxon>Porphyra</taxon>
    </lineage>
</organism>
<keyword evidence="6" id="KW-0862">Zinc</keyword>
<name>A0A1X6NP04_PORUM</name>
<dbReference type="Proteomes" id="UP000218209">
    <property type="component" value="Unassembled WGS sequence"/>
</dbReference>
<evidence type="ECO:0000256" key="6">
    <source>
        <dbReference type="ARBA" id="ARBA00022833"/>
    </source>
</evidence>
<evidence type="ECO:0000256" key="1">
    <source>
        <dbReference type="ARBA" id="ARBA00001947"/>
    </source>
</evidence>
<dbReference type="GO" id="GO:0046872">
    <property type="term" value="F:metal ion binding"/>
    <property type="evidence" value="ECO:0007669"/>
    <property type="project" value="UniProtKB-KW"/>
</dbReference>
<comment type="cofactor">
    <cofactor evidence="1">
        <name>Zn(2+)</name>
        <dbReference type="ChEBI" id="CHEBI:29105"/>
    </cofactor>
</comment>
<dbReference type="AlphaFoldDB" id="A0A1X6NP04"/>
<comment type="pathway">
    <text evidence="2">Cofactor biosynthesis; tetrahydrobiopterin biosynthesis; tetrahydrobiopterin from 7,8-dihydroneopterin triphosphate: step 1/3.</text>
</comment>
<keyword evidence="8" id="KW-0456">Lyase</keyword>
<protein>
    <recommendedName>
        <fullName evidence="4">6-pyruvoyltetrahydropterin synthase</fullName>
        <ecNumber evidence="4">4.2.3.12</ecNumber>
    </recommendedName>
</protein>
<dbReference type="EMBL" id="KV919322">
    <property type="protein sequence ID" value="OSX70073.1"/>
    <property type="molecule type" value="Genomic_DNA"/>
</dbReference>
<comment type="similarity">
    <text evidence="3">Belongs to the PTPS family.</text>
</comment>
<proteinExistence type="inferred from homology"/>
<dbReference type="InterPro" id="IPR038418">
    <property type="entry name" value="6-PTP_synth/QueD_sf"/>
</dbReference>
<dbReference type="UniPathway" id="UPA00849">
    <property type="reaction ID" value="UER00819"/>
</dbReference>
<evidence type="ECO:0000256" key="5">
    <source>
        <dbReference type="ARBA" id="ARBA00022723"/>
    </source>
</evidence>